<accession>A0A316ECE2</accession>
<dbReference type="AlphaFoldDB" id="A0A316ECE2"/>
<evidence type="ECO:0000256" key="2">
    <source>
        <dbReference type="SAM" id="Phobius"/>
    </source>
</evidence>
<keyword evidence="4" id="KW-1185">Reference proteome</keyword>
<evidence type="ECO:0000313" key="3">
    <source>
        <dbReference type="EMBL" id="PWK26443.1"/>
    </source>
</evidence>
<keyword evidence="2" id="KW-0812">Transmembrane</keyword>
<feature type="transmembrane region" description="Helical" evidence="2">
    <location>
        <begin position="29"/>
        <end position="49"/>
    </location>
</feature>
<evidence type="ECO:0000313" key="4">
    <source>
        <dbReference type="Proteomes" id="UP000245697"/>
    </source>
</evidence>
<dbReference type="EMBL" id="QGGR01000064">
    <property type="protein sequence ID" value="PWK26443.1"/>
    <property type="molecule type" value="Genomic_DNA"/>
</dbReference>
<organism evidence="3 4">
    <name type="scientific">Actinoplanes xinjiangensis</name>
    <dbReference type="NCBI Taxonomy" id="512350"/>
    <lineage>
        <taxon>Bacteria</taxon>
        <taxon>Bacillati</taxon>
        <taxon>Actinomycetota</taxon>
        <taxon>Actinomycetes</taxon>
        <taxon>Micromonosporales</taxon>
        <taxon>Micromonosporaceae</taxon>
        <taxon>Actinoplanes</taxon>
    </lineage>
</organism>
<dbReference type="Proteomes" id="UP000245697">
    <property type="component" value="Unassembled WGS sequence"/>
</dbReference>
<keyword evidence="2" id="KW-1133">Transmembrane helix</keyword>
<evidence type="ECO:0000256" key="1">
    <source>
        <dbReference type="SAM" id="MobiDB-lite"/>
    </source>
</evidence>
<name>A0A316ECE2_9ACTN</name>
<dbReference type="RefSeq" id="WP_109603380.1">
    <property type="nucleotide sequence ID" value="NZ_BONA01000118.1"/>
</dbReference>
<keyword evidence="2" id="KW-0472">Membrane</keyword>
<comment type="caution">
    <text evidence="3">The sequence shown here is derived from an EMBL/GenBank/DDBJ whole genome shotgun (WGS) entry which is preliminary data.</text>
</comment>
<protein>
    <submittedName>
        <fullName evidence="3">Uncharacterized protein</fullName>
    </submittedName>
</protein>
<feature type="region of interest" description="Disordered" evidence="1">
    <location>
        <begin position="58"/>
        <end position="78"/>
    </location>
</feature>
<reference evidence="3 4" key="1">
    <citation type="submission" date="2018-05" db="EMBL/GenBank/DDBJ databases">
        <title>Genomic Encyclopedia of Archaeal and Bacterial Type Strains, Phase II (KMG-II): from individual species to whole genera.</title>
        <authorList>
            <person name="Goeker M."/>
        </authorList>
    </citation>
    <scope>NUCLEOTIDE SEQUENCE [LARGE SCALE GENOMIC DNA]</scope>
    <source>
        <strain evidence="3 4">DSM 45184</strain>
    </source>
</reference>
<gene>
    <name evidence="3" type="ORF">BC793_1648</name>
</gene>
<proteinExistence type="predicted"/>
<sequence>MVGAYTLIGASVTGMAITMTARNDPDASVAVIGSALMTAMLAAITGYLYRPLIRRHPARSHAPAPDTARTAHLETSTA</sequence>
<dbReference type="OrthoDB" id="3778270at2"/>